<reference evidence="7 8" key="1">
    <citation type="journal article" date="2013" name="Proc. Natl. Acad. Sci. U.S.A.">
        <title>Candidate phylum TM6 genome recovered from a hospital sink biofilm provides genomic insights into this uncultivated phylum.</title>
        <authorList>
            <person name="McLean J.S."/>
            <person name="Lombardo M.J."/>
            <person name="Badger J.H."/>
            <person name="Edlund A."/>
            <person name="Novotny M."/>
            <person name="Yee-Greenbaum J."/>
            <person name="Vyahhi N."/>
            <person name="Hall A.P."/>
            <person name="Yang Y."/>
            <person name="Dupont C.L."/>
            <person name="Ziegler M.G."/>
            <person name="Chitsaz H."/>
            <person name="Allen A.E."/>
            <person name="Yooseph S."/>
            <person name="Tesler G."/>
            <person name="Pevzner P.A."/>
            <person name="Friedman R.M."/>
            <person name="Nealson K.H."/>
            <person name="Venter J.C."/>
            <person name="Lasken R.S."/>
        </authorList>
    </citation>
    <scope>NUCLEOTIDE SEQUENCE [LARGE SCALE GENOMIC DNA]</scope>
    <source>
        <strain evidence="7 8">TM6SC1</strain>
    </source>
</reference>
<organism evidence="7 8">
    <name type="scientific">candidate division TM6 bacterium JCVI TM6SC1</name>
    <dbReference type="NCBI Taxonomy" id="1306947"/>
    <lineage>
        <taxon>Bacteria</taxon>
        <taxon>Candidatus Babelota</taxon>
        <taxon>Vermiphilus</taxon>
    </lineage>
</organism>
<dbReference type="InterPro" id="IPR036788">
    <property type="entry name" value="T_IF-3_C_sf"/>
</dbReference>
<dbReference type="SUPFAM" id="SSF54364">
    <property type="entry name" value="Translation initiation factor IF3, N-terminal domain"/>
    <property type="match status" value="1"/>
</dbReference>
<dbReference type="STRING" id="1306947.J120_03690"/>
<dbReference type="EMBL" id="ARQD01000003">
    <property type="protein sequence ID" value="KIX85119.1"/>
    <property type="molecule type" value="Genomic_DNA"/>
</dbReference>
<comment type="similarity">
    <text evidence="1">Belongs to the IF-3 family.</text>
</comment>
<evidence type="ECO:0000259" key="6">
    <source>
        <dbReference type="Pfam" id="PF05198"/>
    </source>
</evidence>
<protein>
    <recommendedName>
        <fullName evidence="4">Translation initiation factor IF-3</fullName>
    </recommendedName>
</protein>
<feature type="domain" description="Translation initiation factor 3 C-terminal" evidence="5">
    <location>
        <begin position="90"/>
        <end position="169"/>
    </location>
</feature>
<dbReference type="InterPro" id="IPR019815">
    <property type="entry name" value="Translation_initiation_fac_3_C"/>
</dbReference>
<evidence type="ECO:0000256" key="2">
    <source>
        <dbReference type="ARBA" id="ARBA00022540"/>
    </source>
</evidence>
<evidence type="ECO:0000313" key="8">
    <source>
        <dbReference type="Proteomes" id="UP000032214"/>
    </source>
</evidence>
<evidence type="ECO:0000313" key="7">
    <source>
        <dbReference type="EMBL" id="KIX85119.1"/>
    </source>
</evidence>
<proteinExistence type="inferred from homology"/>
<dbReference type="GO" id="GO:0032790">
    <property type="term" value="P:ribosome disassembly"/>
    <property type="evidence" value="ECO:0007669"/>
    <property type="project" value="TreeGrafter"/>
</dbReference>
<dbReference type="eggNOG" id="COG0290">
    <property type="taxonomic scope" value="Bacteria"/>
</dbReference>
<dbReference type="NCBIfam" id="TIGR00168">
    <property type="entry name" value="infC"/>
    <property type="match status" value="1"/>
</dbReference>
<accession>A0A0D2GP10</accession>
<feature type="domain" description="Translation initiation factor 3 N-terminal" evidence="6">
    <location>
        <begin position="12"/>
        <end position="83"/>
    </location>
</feature>
<dbReference type="GO" id="GO:0005829">
    <property type="term" value="C:cytosol"/>
    <property type="evidence" value="ECO:0007669"/>
    <property type="project" value="TreeGrafter"/>
</dbReference>
<comment type="caution">
    <text evidence="7">The sequence shown here is derived from an EMBL/GenBank/DDBJ whole genome shotgun (WGS) entry which is preliminary data.</text>
</comment>
<dbReference type="InterPro" id="IPR019814">
    <property type="entry name" value="Translation_initiation_fac_3_N"/>
</dbReference>
<keyword evidence="8" id="KW-1185">Reference proteome</keyword>
<dbReference type="GO" id="GO:0016020">
    <property type="term" value="C:membrane"/>
    <property type="evidence" value="ECO:0007669"/>
    <property type="project" value="TreeGrafter"/>
</dbReference>
<evidence type="ECO:0000256" key="4">
    <source>
        <dbReference type="NCBIfam" id="TIGR00168"/>
    </source>
</evidence>
<dbReference type="AlphaFoldDB" id="A0A0D2GP10"/>
<gene>
    <name evidence="7" type="ORF">J120_03690</name>
</gene>
<evidence type="ECO:0000256" key="1">
    <source>
        <dbReference type="ARBA" id="ARBA00005439"/>
    </source>
</evidence>
<dbReference type="Gene3D" id="3.10.20.80">
    <property type="entry name" value="Translation initiation factor 3 (IF-3), N-terminal domain"/>
    <property type="match status" value="1"/>
</dbReference>
<dbReference type="Pfam" id="PF00707">
    <property type="entry name" value="IF3_C"/>
    <property type="match status" value="1"/>
</dbReference>
<dbReference type="PANTHER" id="PTHR10938">
    <property type="entry name" value="TRANSLATION INITIATION FACTOR IF-3"/>
    <property type="match status" value="1"/>
</dbReference>
<evidence type="ECO:0000259" key="5">
    <source>
        <dbReference type="Pfam" id="PF00707"/>
    </source>
</evidence>
<dbReference type="GO" id="GO:0003743">
    <property type="term" value="F:translation initiation factor activity"/>
    <property type="evidence" value="ECO:0007669"/>
    <property type="project" value="UniProtKB-UniRule"/>
</dbReference>
<keyword evidence="2" id="KW-0396">Initiation factor</keyword>
<dbReference type="InterPro" id="IPR001288">
    <property type="entry name" value="Translation_initiation_fac_3"/>
</dbReference>
<keyword evidence="3" id="KW-0648">Protein biosynthesis</keyword>
<dbReference type="Gene3D" id="3.30.110.10">
    <property type="entry name" value="Translation initiation factor 3 (IF-3), C-terminal domain"/>
    <property type="match status" value="1"/>
</dbReference>
<dbReference type="GO" id="GO:0043022">
    <property type="term" value="F:ribosome binding"/>
    <property type="evidence" value="ECO:0007669"/>
    <property type="project" value="TreeGrafter"/>
</dbReference>
<name>A0A0D2GP10_9BACT</name>
<sequence length="182" mass="20933">MKEIKKDNSPLINEKIRAPYVQLIAHDGQNVGVVTRIEALRGAQDANLDLVLISEQGKDGVPVVKIMDFGKASYERKKKSGEAKKHQKVIQVKEVKLRPKIGEHDYQTKIKQALGFLSEGKRVKFTLSFRGRENATREERGEEMFNKIEQTFLDNGFSDQIIREQDAKMGQIWSRIYFLKNK</sequence>
<dbReference type="Pfam" id="PF05198">
    <property type="entry name" value="IF3_N"/>
    <property type="match status" value="1"/>
</dbReference>
<evidence type="ECO:0000256" key="3">
    <source>
        <dbReference type="ARBA" id="ARBA00022917"/>
    </source>
</evidence>
<dbReference type="Proteomes" id="UP000032214">
    <property type="component" value="Unassembled WGS sequence"/>
</dbReference>
<dbReference type="PANTHER" id="PTHR10938:SF0">
    <property type="entry name" value="TRANSLATION INITIATION FACTOR IF-3, MITOCHONDRIAL"/>
    <property type="match status" value="1"/>
</dbReference>
<dbReference type="SUPFAM" id="SSF55200">
    <property type="entry name" value="Translation initiation factor IF3, C-terminal domain"/>
    <property type="match status" value="1"/>
</dbReference>
<dbReference type="InterPro" id="IPR036787">
    <property type="entry name" value="T_IF-3_N_sf"/>
</dbReference>